<keyword evidence="4 8" id="KW-0540">Nuclease</keyword>
<protein>
    <recommendedName>
        <fullName evidence="8">Ribonuclease R</fullName>
        <shortName evidence="8">RNase R</shortName>
        <ecNumber evidence="8">3.1.13.1</ecNumber>
    </recommendedName>
</protein>
<dbReference type="PANTHER" id="PTHR23355">
    <property type="entry name" value="RIBONUCLEASE"/>
    <property type="match status" value="1"/>
</dbReference>
<evidence type="ECO:0000256" key="3">
    <source>
        <dbReference type="ARBA" id="ARBA00022490"/>
    </source>
</evidence>
<dbReference type="PANTHER" id="PTHR23355:SF9">
    <property type="entry name" value="DIS3-LIKE EXONUCLEASE 2"/>
    <property type="match status" value="1"/>
</dbReference>
<feature type="region of interest" description="Disordered" evidence="9">
    <location>
        <begin position="732"/>
        <end position="770"/>
    </location>
</feature>
<keyword evidence="7 8" id="KW-0694">RNA-binding</keyword>
<dbReference type="SUPFAM" id="SSF50249">
    <property type="entry name" value="Nucleic acid-binding proteins"/>
    <property type="match status" value="4"/>
</dbReference>
<dbReference type="SMART" id="SM00955">
    <property type="entry name" value="RNB"/>
    <property type="match status" value="1"/>
</dbReference>
<dbReference type="GO" id="GO:0008859">
    <property type="term" value="F:exoribonuclease II activity"/>
    <property type="evidence" value="ECO:0007669"/>
    <property type="project" value="UniProtKB-UniRule"/>
</dbReference>
<comment type="similarity">
    <text evidence="8">Belongs to the RNR ribonuclease family. RNase R subfamily.</text>
</comment>
<sequence>MATLSLKDKIMAFMQRESYAPMTAEEMIFAIPVKEEPMHEFWDAIMELEKDGYVVKTRFETYGLPEKMGLVAGRFQLSSKGFGFLIPDNKGTKPDVFIPPRKLHGAMNNDRVMARIDSHAPGRRPEGEIIRIIQRANTRVVGVFKRTMDFAFVIPDDKRIGSDIYILRRNFGGAANNQKVVVEITDWPTEEHNAERRSAEGRVVEVLGYVGDPGLEILSIIKQHDLPLDFPENVKRAAARIPEELREKDWQGREDRRDYPVVTVDSEDARDLDDAVYVRRLDNGRYLLGVYIADVSYYVKAKTLLDQEAQERGTSVYLVDRVLPMLPQRLSNGICSLNENVDRLVMSCEMEIEAETGRVAKYKIFPAVIHSHHRLNYNLVRAILEEGDKKAREEYADIVPMLEEMRELCRILQKKRARRGAIEFDLPEQKVILDEAGKPLEIKQRIHGLPESIIEEFMLAANETVARHLSMLQWPCVYRVHESPAEDKMEGLAKLLQSFNVKLRIPKNGEVRPKDVQAALAEMKERPEERLVNTVALRCMRQAVYQTENIGHFGLAAEYYCHFTSPIRRYPDLLVHRILHAWLKDPDLTQHLSELSEDSLESMAEHSSVQERNAAEAERETVDLKKAEYMLEHIGETYEGVISGVTSFGMFVELANGVEGLVHMSSLTDDYYEFIEDRYCLTGTHTGNTYRLGDTVQIEVLQVNMEDRSIDFIMAGENDAMRDYIKTQLGSTGEHGRMQRGSNARRSGGRMKKSGGIAGQRTEGSGKTYKSGHSSVAVLLEEIRQDAAQATGGGHRKNKRRHGSHEQVNGVTRPYAKRGKGGIGGNKYAGMNNKKKRRRR</sequence>
<evidence type="ECO:0000256" key="6">
    <source>
        <dbReference type="ARBA" id="ARBA00022839"/>
    </source>
</evidence>
<dbReference type="RefSeq" id="WP_093731079.1">
    <property type="nucleotide sequence ID" value="NZ_FMYW01000018.1"/>
</dbReference>
<feature type="compositionally biased region" description="Basic residues" evidence="9">
    <location>
        <begin position="794"/>
        <end position="803"/>
    </location>
</feature>
<dbReference type="SMART" id="SM00316">
    <property type="entry name" value="S1"/>
    <property type="match status" value="1"/>
</dbReference>
<dbReference type="InterPro" id="IPR013223">
    <property type="entry name" value="RNase_B_OB_dom"/>
</dbReference>
<dbReference type="Pfam" id="PF00575">
    <property type="entry name" value="S1"/>
    <property type="match status" value="1"/>
</dbReference>
<evidence type="ECO:0000259" key="10">
    <source>
        <dbReference type="PROSITE" id="PS50126"/>
    </source>
</evidence>
<dbReference type="InterPro" id="IPR040476">
    <property type="entry name" value="CSD2"/>
</dbReference>
<evidence type="ECO:0000256" key="4">
    <source>
        <dbReference type="ARBA" id="ARBA00022722"/>
    </source>
</evidence>
<dbReference type="SMART" id="SM00357">
    <property type="entry name" value="CSP"/>
    <property type="match status" value="2"/>
</dbReference>
<evidence type="ECO:0000256" key="8">
    <source>
        <dbReference type="HAMAP-Rule" id="MF_01895"/>
    </source>
</evidence>
<name>A0A1G6NYU1_9FIRM</name>
<dbReference type="InterPro" id="IPR011805">
    <property type="entry name" value="RNase_R"/>
</dbReference>
<comment type="subcellular location">
    <subcellularLocation>
        <location evidence="2 8">Cytoplasm</location>
    </subcellularLocation>
</comment>
<feature type="domain" description="S1 motif" evidence="10">
    <location>
        <begin position="635"/>
        <end position="715"/>
    </location>
</feature>
<dbReference type="Pfam" id="PF00773">
    <property type="entry name" value="RNB"/>
    <property type="match status" value="1"/>
</dbReference>
<evidence type="ECO:0000313" key="12">
    <source>
        <dbReference type="Proteomes" id="UP000198943"/>
    </source>
</evidence>
<dbReference type="InterPro" id="IPR011129">
    <property type="entry name" value="CSD"/>
</dbReference>
<dbReference type="GO" id="GO:0003723">
    <property type="term" value="F:RNA binding"/>
    <property type="evidence" value="ECO:0007669"/>
    <property type="project" value="UniProtKB-UniRule"/>
</dbReference>
<comment type="function">
    <text evidence="8">3'-5' exoribonuclease that releases 5'-nucleoside monophosphates and is involved in maturation of structured RNAs.</text>
</comment>
<dbReference type="Gene3D" id="2.40.50.140">
    <property type="entry name" value="Nucleic acid-binding proteins"/>
    <property type="match status" value="3"/>
</dbReference>
<organism evidence="11 12">
    <name type="scientific">Succiniclasticum ruminis</name>
    <dbReference type="NCBI Taxonomy" id="40841"/>
    <lineage>
        <taxon>Bacteria</taxon>
        <taxon>Bacillati</taxon>
        <taxon>Bacillota</taxon>
        <taxon>Negativicutes</taxon>
        <taxon>Acidaminococcales</taxon>
        <taxon>Acidaminococcaceae</taxon>
        <taxon>Succiniclasticum</taxon>
    </lineage>
</organism>
<dbReference type="InterPro" id="IPR050180">
    <property type="entry name" value="RNR_Ribonuclease"/>
</dbReference>
<dbReference type="InterPro" id="IPR001900">
    <property type="entry name" value="RNase_II/R"/>
</dbReference>
<evidence type="ECO:0000256" key="1">
    <source>
        <dbReference type="ARBA" id="ARBA00001849"/>
    </source>
</evidence>
<dbReference type="AlphaFoldDB" id="A0A1G6NYU1"/>
<accession>A0A1G6NYU1</accession>
<keyword evidence="12" id="KW-1185">Reference proteome</keyword>
<evidence type="ECO:0000256" key="7">
    <source>
        <dbReference type="ARBA" id="ARBA00022884"/>
    </source>
</evidence>
<dbReference type="InterPro" id="IPR004476">
    <property type="entry name" value="RNase_II/RNase_R"/>
</dbReference>
<dbReference type="InterPro" id="IPR003029">
    <property type="entry name" value="S1_domain"/>
</dbReference>
<dbReference type="HAMAP" id="MF_01895">
    <property type="entry name" value="RNase_R"/>
    <property type="match status" value="1"/>
</dbReference>
<dbReference type="GO" id="GO:0005829">
    <property type="term" value="C:cytosol"/>
    <property type="evidence" value="ECO:0007669"/>
    <property type="project" value="TreeGrafter"/>
</dbReference>
<keyword evidence="5 8" id="KW-0378">Hydrolase</keyword>
<dbReference type="EC" id="3.1.13.1" evidence="8"/>
<dbReference type="NCBIfam" id="TIGR02063">
    <property type="entry name" value="RNase_R"/>
    <property type="match status" value="1"/>
</dbReference>
<keyword evidence="3 8" id="KW-0963">Cytoplasm</keyword>
<dbReference type="Pfam" id="PF17876">
    <property type="entry name" value="CSD2"/>
    <property type="match status" value="1"/>
</dbReference>
<dbReference type="NCBIfam" id="TIGR00358">
    <property type="entry name" value="3_prime_RNase"/>
    <property type="match status" value="1"/>
</dbReference>
<keyword evidence="6 8" id="KW-0269">Exonuclease</keyword>
<dbReference type="InterPro" id="IPR012340">
    <property type="entry name" value="NA-bd_OB-fold"/>
</dbReference>
<feature type="region of interest" description="Disordered" evidence="9">
    <location>
        <begin position="599"/>
        <end position="619"/>
    </location>
</feature>
<dbReference type="PROSITE" id="PS50126">
    <property type="entry name" value="S1"/>
    <property type="match status" value="1"/>
</dbReference>
<gene>
    <name evidence="8" type="primary">rnr</name>
    <name evidence="11" type="ORF">SAMN04487864_11811</name>
</gene>
<reference evidence="12" key="1">
    <citation type="submission" date="2016-10" db="EMBL/GenBank/DDBJ databases">
        <authorList>
            <person name="Varghese N."/>
            <person name="Submissions S."/>
        </authorList>
    </citation>
    <scope>NUCLEOTIDE SEQUENCE [LARGE SCALE GENOMIC DNA]</scope>
    <source>
        <strain evidence="12">DSM 11005</strain>
    </source>
</reference>
<dbReference type="Pfam" id="PF08206">
    <property type="entry name" value="OB_RNB"/>
    <property type="match status" value="1"/>
</dbReference>
<dbReference type="EMBL" id="FMYW01000018">
    <property type="protein sequence ID" value="SDC73113.1"/>
    <property type="molecule type" value="Genomic_DNA"/>
</dbReference>
<feature type="region of interest" description="Disordered" evidence="9">
    <location>
        <begin position="789"/>
        <end position="840"/>
    </location>
</feature>
<evidence type="ECO:0000256" key="9">
    <source>
        <dbReference type="SAM" id="MobiDB-lite"/>
    </source>
</evidence>
<evidence type="ECO:0000256" key="5">
    <source>
        <dbReference type="ARBA" id="ARBA00022801"/>
    </source>
</evidence>
<evidence type="ECO:0000256" key="2">
    <source>
        <dbReference type="ARBA" id="ARBA00004496"/>
    </source>
</evidence>
<dbReference type="Proteomes" id="UP000198943">
    <property type="component" value="Unassembled WGS sequence"/>
</dbReference>
<dbReference type="OrthoDB" id="9764149at2"/>
<dbReference type="GO" id="GO:0006402">
    <property type="term" value="P:mRNA catabolic process"/>
    <property type="evidence" value="ECO:0007669"/>
    <property type="project" value="TreeGrafter"/>
</dbReference>
<proteinExistence type="inferred from homology"/>
<comment type="catalytic activity">
    <reaction evidence="1 8">
        <text>Exonucleolytic cleavage in the 3'- to 5'-direction to yield nucleoside 5'-phosphates.</text>
        <dbReference type="EC" id="3.1.13.1"/>
    </reaction>
</comment>
<dbReference type="CDD" id="cd04471">
    <property type="entry name" value="S1_RNase_R"/>
    <property type="match status" value="1"/>
</dbReference>
<evidence type="ECO:0000313" key="11">
    <source>
        <dbReference type="EMBL" id="SDC73113.1"/>
    </source>
</evidence>